<protein>
    <submittedName>
        <fullName evidence="2">Hydrolase (HAD superfamily)</fullName>
    </submittedName>
</protein>
<dbReference type="SUPFAM" id="SSF109604">
    <property type="entry name" value="HD-domain/PDEase-like"/>
    <property type="match status" value="2"/>
</dbReference>
<evidence type="ECO:0000259" key="1">
    <source>
        <dbReference type="Pfam" id="PF13023"/>
    </source>
</evidence>
<dbReference type="Gene3D" id="1.10.3210.10">
    <property type="entry name" value="Hypothetical protein af1432"/>
    <property type="match status" value="2"/>
</dbReference>
<comment type="caution">
    <text evidence="2">The sequence shown here is derived from an EMBL/GenBank/DDBJ whole genome shotgun (WGS) entry which is preliminary data.</text>
</comment>
<dbReference type="AlphaFoldDB" id="A1HUF2"/>
<reference evidence="2 3" key="2">
    <citation type="submission" date="2007-01" db="EMBL/GenBank/DDBJ databases">
        <title>Sequencing of the draft genome and assembly of Thermosinus carboxydivorans Nor1.</title>
        <authorList>
            <consortium name="US DOE Joint Genome Institute (JGI-PGF)"/>
            <person name="Copeland A."/>
            <person name="Lucas S."/>
            <person name="Lapidus A."/>
            <person name="Barry K."/>
            <person name="Glavina del Rio T."/>
            <person name="Dalin E."/>
            <person name="Tice H."/>
            <person name="Bruce D."/>
            <person name="Pitluck S."/>
            <person name="Richardson P."/>
        </authorList>
    </citation>
    <scope>NUCLEOTIDE SEQUENCE [LARGE SCALE GENOMIC DNA]</scope>
    <source>
        <strain evidence="2 3">Nor1</strain>
    </source>
</reference>
<sequence length="399" mass="46633">MITKPILELFYDAAHIQRWNDHIRPQGFTELDKQAQKMITAYVIAKYEETDKGASIDWVKLIEGGIFEFLHRIVLTDIKPPIFHKLMSEHGKDLNRWVLGQLKNKIEQVKGDFYYKFEEYLNNPDYSVLEKKILKASHYLATNWEFQIIYNLNSNVFGINETKEKIENEIEEHYHLVGVQKIGLGKKTKNFLDLVSQLRFQKRWAHSPRLPETSVMGHMLIVAMISYLCSIELCACKTRIRNNYFAGLFHDLPEVLTRDIISPVKKSVQGLEELVKKIENAQLEEKIFPLLPLSWHEEIKYYVEDEFESKIVENGTKKIVTSDEINKNYNKDEFKPLDGEIIKACDHLSAYIEASLSISHGITSHHLREAVDELYKKYADRNIASINFGQLFEYFKPNN</sequence>
<dbReference type="GO" id="GO:0016787">
    <property type="term" value="F:hydrolase activity"/>
    <property type="evidence" value="ECO:0007669"/>
    <property type="project" value="UniProtKB-KW"/>
</dbReference>
<dbReference type="eggNOG" id="COG1896">
    <property type="taxonomic scope" value="Bacteria"/>
</dbReference>
<dbReference type="Proteomes" id="UP000005139">
    <property type="component" value="Unassembled WGS sequence"/>
</dbReference>
<keyword evidence="3" id="KW-1185">Reference proteome</keyword>
<dbReference type="OrthoDB" id="9812744at2"/>
<evidence type="ECO:0000313" key="3">
    <source>
        <dbReference type="Proteomes" id="UP000005139"/>
    </source>
</evidence>
<dbReference type="EMBL" id="AAWL01000040">
    <property type="protein sequence ID" value="EAX46342.1"/>
    <property type="molecule type" value="Genomic_DNA"/>
</dbReference>
<name>A1HUF2_9FIRM</name>
<keyword evidence="2" id="KW-0378">Hydrolase</keyword>
<accession>A1HUF2</accession>
<proteinExistence type="predicted"/>
<reference evidence="2 3" key="1">
    <citation type="submission" date="2007-01" db="EMBL/GenBank/DDBJ databases">
        <title>Annotation of the draft genome assembly of Thermosinus carboxydivorans Nor1.</title>
        <authorList>
            <consortium name="US DOE Joint Genome Institute (JGI-ORNL)"/>
            <person name="Larimer F."/>
            <person name="Land M."/>
            <person name="Hauser L."/>
        </authorList>
    </citation>
    <scope>NUCLEOTIDE SEQUENCE [LARGE SCALE GENOMIC DNA]</scope>
    <source>
        <strain evidence="2 3">Nor1</strain>
    </source>
</reference>
<gene>
    <name evidence="2" type="ORF">TcarDRAFT_0082</name>
</gene>
<organism evidence="2 3">
    <name type="scientific">Thermosinus carboxydivorans Nor1</name>
    <dbReference type="NCBI Taxonomy" id="401526"/>
    <lineage>
        <taxon>Bacteria</taxon>
        <taxon>Bacillati</taxon>
        <taxon>Bacillota</taxon>
        <taxon>Negativicutes</taxon>
        <taxon>Selenomonadales</taxon>
        <taxon>Sporomusaceae</taxon>
        <taxon>Thermosinus</taxon>
    </lineage>
</organism>
<dbReference type="InterPro" id="IPR006674">
    <property type="entry name" value="HD_domain"/>
</dbReference>
<feature type="domain" description="HD" evidence="1">
    <location>
        <begin position="196"/>
        <end position="374"/>
    </location>
</feature>
<dbReference type="Pfam" id="PF13023">
    <property type="entry name" value="HD_3"/>
    <property type="match status" value="1"/>
</dbReference>
<evidence type="ECO:0000313" key="2">
    <source>
        <dbReference type="EMBL" id="EAX46342.1"/>
    </source>
</evidence>
<dbReference type="RefSeq" id="WP_007290655.1">
    <property type="nucleotide sequence ID" value="NZ_AAWL01000040.1"/>
</dbReference>